<reference evidence="10" key="1">
    <citation type="journal article" date="2014" name="Int. J. Syst. Evol. Microbiol.">
        <title>Complete genome sequence of Corynebacterium casei LMG S-19264T (=DSM 44701T), isolated from a smear-ripened cheese.</title>
        <authorList>
            <consortium name="US DOE Joint Genome Institute (JGI-PGF)"/>
            <person name="Walter F."/>
            <person name="Albersmeier A."/>
            <person name="Kalinowski J."/>
            <person name="Ruckert C."/>
        </authorList>
    </citation>
    <scope>NUCLEOTIDE SEQUENCE</scope>
    <source>
        <strain evidence="10">CGMCC 1.10859</strain>
    </source>
</reference>
<evidence type="ECO:0000256" key="7">
    <source>
        <dbReference type="ARBA" id="ARBA00023136"/>
    </source>
</evidence>
<feature type="transmembrane region" description="Helical" evidence="8">
    <location>
        <begin position="334"/>
        <end position="363"/>
    </location>
</feature>
<protein>
    <submittedName>
        <fullName evidence="10 11">Permease</fullName>
    </submittedName>
</protein>
<evidence type="ECO:0000256" key="6">
    <source>
        <dbReference type="ARBA" id="ARBA00022989"/>
    </source>
</evidence>
<feature type="transmembrane region" description="Helical" evidence="8">
    <location>
        <begin position="290"/>
        <end position="313"/>
    </location>
</feature>
<keyword evidence="12" id="KW-1185">Reference proteome</keyword>
<feature type="transmembrane region" description="Helical" evidence="8">
    <location>
        <begin position="392"/>
        <end position="414"/>
    </location>
</feature>
<dbReference type="Proteomes" id="UP000199541">
    <property type="component" value="Unassembled WGS sequence"/>
</dbReference>
<evidence type="ECO:0000313" key="11">
    <source>
        <dbReference type="EMBL" id="SDX25622.1"/>
    </source>
</evidence>
<dbReference type="GO" id="GO:0055085">
    <property type="term" value="P:transmembrane transport"/>
    <property type="evidence" value="ECO:0007669"/>
    <property type="project" value="InterPro"/>
</dbReference>
<keyword evidence="5 8" id="KW-0812">Transmembrane</keyword>
<evidence type="ECO:0000256" key="2">
    <source>
        <dbReference type="ARBA" id="ARBA00007069"/>
    </source>
</evidence>
<keyword evidence="3 8" id="KW-0813">Transport</keyword>
<keyword evidence="4" id="KW-1003">Cell membrane</keyword>
<evidence type="ECO:0000256" key="8">
    <source>
        <dbReference type="RuleBase" id="RU363032"/>
    </source>
</evidence>
<proteinExistence type="inferred from homology"/>
<evidence type="ECO:0000313" key="10">
    <source>
        <dbReference type="EMBL" id="GHE03430.1"/>
    </source>
</evidence>
<feature type="transmembrane region" description="Helical" evidence="8">
    <location>
        <begin position="207"/>
        <end position="228"/>
    </location>
</feature>
<dbReference type="Gene3D" id="1.10.3720.10">
    <property type="entry name" value="MetI-like"/>
    <property type="match status" value="1"/>
</dbReference>
<sequence length="423" mass="46628">MCADVTVATGELASAGSSKLKVSLRKAEAKKRRTAFMLTLPLLAFITVMFLVPLLGMVWLSVANTAVRDYMPKTVSALATWDGKELPPEKAYAAVGEDLTAAFKARTFGRVAKRLNEEMPGVMGVINKTSFRSNKLKTPPASWKDELIKIDPKWGQMPIWNLLKRQSSMFTADYYLAAIDMQVSPTGHIERVPSYERIYIKLFIRTAWMSALVTVLTLVLGYPLAYWISRMPASRANLMMIAVLLPFWTSLLVRITAWIVLLQSHGVVNSLLVESGMVAENARPQLINNALGTVIVMTQVLLPFMVLPLYSVMRSIPDSYMRAAVSMGAHPWRAFWRVFAPLTVSGVGAGVLLVFILSIGYYITPELVGGQNGQFISNRIAYNVQQSLNWGLAAALGTILTVVTLILFLIYGMITGKGKVSIA</sequence>
<dbReference type="PROSITE" id="PS50928">
    <property type="entry name" value="ABC_TM1"/>
    <property type="match status" value="1"/>
</dbReference>
<dbReference type="AlphaFoldDB" id="A0AAN5A027"/>
<comment type="caution">
    <text evidence="10">The sequence shown here is derived from an EMBL/GenBank/DDBJ whole genome shotgun (WGS) entry which is preliminary data.</text>
</comment>
<dbReference type="SUPFAM" id="SSF161098">
    <property type="entry name" value="MetI-like"/>
    <property type="match status" value="1"/>
</dbReference>
<evidence type="ECO:0000256" key="1">
    <source>
        <dbReference type="ARBA" id="ARBA00004651"/>
    </source>
</evidence>
<dbReference type="PANTHER" id="PTHR42929">
    <property type="entry name" value="INNER MEMBRANE ABC TRANSPORTER PERMEASE PROTEIN YDCU-RELATED-RELATED"/>
    <property type="match status" value="1"/>
</dbReference>
<dbReference type="EMBL" id="BNAB01000012">
    <property type="protein sequence ID" value="GHE03430.1"/>
    <property type="molecule type" value="Genomic_DNA"/>
</dbReference>
<dbReference type="InterPro" id="IPR000515">
    <property type="entry name" value="MetI-like"/>
</dbReference>
<dbReference type="InterPro" id="IPR035906">
    <property type="entry name" value="MetI-like_sf"/>
</dbReference>
<dbReference type="Proteomes" id="UP000634647">
    <property type="component" value="Unassembled WGS sequence"/>
</dbReference>
<evidence type="ECO:0000256" key="4">
    <source>
        <dbReference type="ARBA" id="ARBA00022475"/>
    </source>
</evidence>
<keyword evidence="6 8" id="KW-1133">Transmembrane helix</keyword>
<comment type="subcellular location">
    <subcellularLocation>
        <location evidence="1 8">Cell membrane</location>
        <topology evidence="1 8">Multi-pass membrane protein</topology>
    </subcellularLocation>
</comment>
<keyword evidence="7 8" id="KW-0472">Membrane</keyword>
<accession>A0AAN5A027</accession>
<evidence type="ECO:0000256" key="5">
    <source>
        <dbReference type="ARBA" id="ARBA00022692"/>
    </source>
</evidence>
<reference evidence="11 12" key="2">
    <citation type="submission" date="2016-10" db="EMBL/GenBank/DDBJ databases">
        <authorList>
            <person name="Varghese N."/>
            <person name="Submissions S."/>
        </authorList>
    </citation>
    <scope>NUCLEOTIDE SEQUENCE [LARGE SCALE GENOMIC DNA]</scope>
    <source>
        <strain evidence="11 12">DSM 24802</strain>
    </source>
</reference>
<dbReference type="Pfam" id="PF00528">
    <property type="entry name" value="BPD_transp_1"/>
    <property type="match status" value="1"/>
</dbReference>
<feature type="transmembrane region" description="Helical" evidence="8">
    <location>
        <begin position="35"/>
        <end position="60"/>
    </location>
</feature>
<organism evidence="10 13">
    <name type="scientific">Allgaiera indica</name>
    <dbReference type="NCBI Taxonomy" id="765699"/>
    <lineage>
        <taxon>Bacteria</taxon>
        <taxon>Pseudomonadati</taxon>
        <taxon>Pseudomonadota</taxon>
        <taxon>Alphaproteobacteria</taxon>
        <taxon>Rhodobacterales</taxon>
        <taxon>Paracoccaceae</taxon>
        <taxon>Allgaiera</taxon>
    </lineage>
</organism>
<feature type="domain" description="ABC transmembrane type-1" evidence="9">
    <location>
        <begin position="203"/>
        <end position="411"/>
    </location>
</feature>
<dbReference type="CDD" id="cd06261">
    <property type="entry name" value="TM_PBP2"/>
    <property type="match status" value="1"/>
</dbReference>
<feature type="transmembrane region" description="Helical" evidence="8">
    <location>
        <begin position="240"/>
        <end position="261"/>
    </location>
</feature>
<gene>
    <name evidence="10" type="ORF">GCM10008024_26810</name>
    <name evidence="11" type="ORF">SAMN05444006_112121</name>
</gene>
<dbReference type="EMBL" id="FNOB01000012">
    <property type="protein sequence ID" value="SDX25622.1"/>
    <property type="molecule type" value="Genomic_DNA"/>
</dbReference>
<evidence type="ECO:0000256" key="3">
    <source>
        <dbReference type="ARBA" id="ARBA00022448"/>
    </source>
</evidence>
<dbReference type="GO" id="GO:0005886">
    <property type="term" value="C:plasma membrane"/>
    <property type="evidence" value="ECO:0007669"/>
    <property type="project" value="UniProtKB-SubCell"/>
</dbReference>
<evidence type="ECO:0000313" key="13">
    <source>
        <dbReference type="Proteomes" id="UP000634647"/>
    </source>
</evidence>
<evidence type="ECO:0000259" key="9">
    <source>
        <dbReference type="PROSITE" id="PS50928"/>
    </source>
</evidence>
<reference evidence="10" key="3">
    <citation type="submission" date="2023-06" db="EMBL/GenBank/DDBJ databases">
        <authorList>
            <person name="Sun Q."/>
            <person name="Zhou Y."/>
        </authorList>
    </citation>
    <scope>NUCLEOTIDE SEQUENCE</scope>
    <source>
        <strain evidence="10">CGMCC 1.10859</strain>
    </source>
</reference>
<name>A0AAN5A027_9RHOB</name>
<comment type="similarity">
    <text evidence="2">Belongs to the binding-protein-dependent transport system permease family. CysTW subfamily.</text>
</comment>
<dbReference type="PANTHER" id="PTHR42929:SF5">
    <property type="entry name" value="ABC TRANSPORTER PERMEASE PROTEIN"/>
    <property type="match status" value="1"/>
</dbReference>
<evidence type="ECO:0000313" key="12">
    <source>
        <dbReference type="Proteomes" id="UP000199541"/>
    </source>
</evidence>